<evidence type="ECO:0000313" key="2">
    <source>
        <dbReference type="Proteomes" id="UP001629058"/>
    </source>
</evidence>
<protein>
    <recommendedName>
        <fullName evidence="3">Helix-turn-helix domain-containing protein</fullName>
    </recommendedName>
</protein>
<gene>
    <name evidence="1" type="ORF">ABS765_16190</name>
</gene>
<organism evidence="1 2">
    <name type="scientific">Chryseobacterium terrae</name>
    <dbReference type="NCBI Taxonomy" id="3163299"/>
    <lineage>
        <taxon>Bacteria</taxon>
        <taxon>Pseudomonadati</taxon>
        <taxon>Bacteroidota</taxon>
        <taxon>Flavobacteriia</taxon>
        <taxon>Flavobacteriales</taxon>
        <taxon>Weeksellaceae</taxon>
        <taxon>Chryseobacterium group</taxon>
        <taxon>Chryseobacterium</taxon>
    </lineage>
</organism>
<name>A0ABW8Y5S7_9FLAO</name>
<sequence>MEKSNNIIGYFAYFVQDSRMCPTHISLYVALFQLWEKSRFKTPFSISRKDAMELSRIKSFATYHKCIKEIHNAGFIVYSPNYNSYKGSLIEIIDFETLDKQKRCIEKYPVLIPNTEVVFIKPQPDEIELYFNERDLPSEEAKQFYLAYQSKDWKLCNDNKMRCWRSAARMWISKRKINT</sequence>
<evidence type="ECO:0008006" key="3">
    <source>
        <dbReference type="Google" id="ProtNLM"/>
    </source>
</evidence>
<proteinExistence type="predicted"/>
<reference evidence="1 2" key="1">
    <citation type="submission" date="2024-06" db="EMBL/GenBank/DDBJ databases">
        <authorList>
            <person name="Kaempfer P."/>
            <person name="Viver T."/>
        </authorList>
    </citation>
    <scope>NUCLEOTIDE SEQUENCE [LARGE SCALE GENOMIC DNA]</scope>
    <source>
        <strain evidence="1 2">ST-37</strain>
    </source>
</reference>
<comment type="caution">
    <text evidence="1">The sequence shown here is derived from an EMBL/GenBank/DDBJ whole genome shotgun (WGS) entry which is preliminary data.</text>
</comment>
<dbReference type="RefSeq" id="WP_408092416.1">
    <property type="nucleotide sequence ID" value="NZ_JBELPY010000014.1"/>
</dbReference>
<dbReference type="EMBL" id="JBELPY010000014">
    <property type="protein sequence ID" value="MFL9835558.1"/>
    <property type="molecule type" value="Genomic_DNA"/>
</dbReference>
<evidence type="ECO:0000313" key="1">
    <source>
        <dbReference type="EMBL" id="MFL9835558.1"/>
    </source>
</evidence>
<dbReference type="Proteomes" id="UP001629058">
    <property type="component" value="Unassembled WGS sequence"/>
</dbReference>
<accession>A0ABW8Y5S7</accession>
<keyword evidence="2" id="KW-1185">Reference proteome</keyword>